<accession>A0A7R6PWR8</accession>
<feature type="region of interest" description="Disordered" evidence="1">
    <location>
        <begin position="34"/>
        <end position="53"/>
    </location>
</feature>
<dbReference type="EMBL" id="AP017470">
    <property type="protein sequence ID" value="BBB32060.1"/>
    <property type="molecule type" value="Genomic_DNA"/>
</dbReference>
<sequence length="258" mass="29910">MFFVLILLVLVGVVFTVHKRQQRKIAMLKKKVRESNNPVVSNEKKEIESKSIEETIPSNSIDKNLVQQKQGQEVLKSETTEETPVKQPEKSLTGQRELAPKPIPKRRPPKKNRRLLPKKPEEKEVFSYSNSVKKKEKHLNFTKAQKEALKQFVKDVENMPYPEKISMSNRLFNIGMRALGDGANRFAATSFFKSIILNPKRKESYAFLCVALARMKAYDDVKKVIKKAEENGISLYDLRQNRLFDRMYTKLEQKGLLK</sequence>
<organism evidence="2 3">
    <name type="scientific">Thermotomaculum hydrothermale</name>
    <dbReference type="NCBI Taxonomy" id="981385"/>
    <lineage>
        <taxon>Bacteria</taxon>
        <taxon>Pseudomonadati</taxon>
        <taxon>Acidobacteriota</taxon>
        <taxon>Holophagae</taxon>
        <taxon>Thermotomaculales</taxon>
        <taxon>Thermotomaculaceae</taxon>
        <taxon>Thermotomaculum</taxon>
    </lineage>
</organism>
<keyword evidence="3" id="KW-1185">Reference proteome</keyword>
<evidence type="ECO:0000313" key="3">
    <source>
        <dbReference type="Proteomes" id="UP000595564"/>
    </source>
</evidence>
<evidence type="ECO:0000313" key="2">
    <source>
        <dbReference type="EMBL" id="BBB32060.1"/>
    </source>
</evidence>
<evidence type="ECO:0000256" key="1">
    <source>
        <dbReference type="SAM" id="MobiDB-lite"/>
    </source>
</evidence>
<proteinExistence type="predicted"/>
<feature type="region of interest" description="Disordered" evidence="1">
    <location>
        <begin position="70"/>
        <end position="128"/>
    </location>
</feature>
<dbReference type="Proteomes" id="UP000595564">
    <property type="component" value="Chromosome"/>
</dbReference>
<reference evidence="2 3" key="1">
    <citation type="journal article" date="2012" name="Extremophiles">
        <title>Thermotomaculum hydrothermale gen. nov., sp. nov., a novel heterotrophic thermophile within the phylum Acidobacteria from a deep-sea hydrothermal vent chimney in the Southern Okinawa Trough.</title>
        <authorList>
            <person name="Izumi H."/>
            <person name="Nunoura T."/>
            <person name="Miyazaki M."/>
            <person name="Mino S."/>
            <person name="Toki T."/>
            <person name="Takai K."/>
            <person name="Sako Y."/>
            <person name="Sawabe T."/>
            <person name="Nakagawa S."/>
        </authorList>
    </citation>
    <scope>NUCLEOTIDE SEQUENCE [LARGE SCALE GENOMIC DNA]</scope>
    <source>
        <strain evidence="2 3">AC55</strain>
    </source>
</reference>
<dbReference type="KEGG" id="thyd:TTHT_0469"/>
<feature type="compositionally biased region" description="Basic and acidic residues" evidence="1">
    <location>
        <begin position="42"/>
        <end position="53"/>
    </location>
</feature>
<dbReference type="AlphaFoldDB" id="A0A7R6PWR8"/>
<protein>
    <submittedName>
        <fullName evidence="2">Uncharacterized protein</fullName>
    </submittedName>
</protein>
<gene>
    <name evidence="2" type="ORF">TTHT_0469</name>
</gene>
<feature type="compositionally biased region" description="Basic and acidic residues" evidence="1">
    <location>
        <begin position="75"/>
        <end position="89"/>
    </location>
</feature>
<feature type="compositionally biased region" description="Basic residues" evidence="1">
    <location>
        <begin position="103"/>
        <end position="117"/>
    </location>
</feature>
<name>A0A7R6PWR8_9BACT</name>